<dbReference type="Pfam" id="PF02536">
    <property type="entry name" value="mTERF"/>
    <property type="match status" value="2"/>
</dbReference>
<sequence length="754" mass="85253">MLCCVRSMQLHDMTAMESTVGCRGAHPFGYVPEFFSNTFAGTRHVQPHHPIGWFSYLTSCRRHVEVPIDGFHGSSSLRKSISVDHVAPSVKASTVIALPECVEQACCEKTTEIALESSIGAPFIGPLSEPRFSKAHPSKRRFFPSDGFSIVTDAVDSASPESPSLASTPGKHAMNDGEEPSSAVIMCLVCLELKGSHLGKCLKHASRVVEDDLIALLKTLSAYGFQRSDIKAMFSKYPSLVKVQHVEASDCIEYFSTLGFSKTTITSLLRKRPALLACDLKRASQVIEYFLSIGASKDDLISMISCRPHVLEHDVQVTSSITNALLRSNLTQSDIRKLIKRAPSVFTGSIEDINRSIHFWTSIGVEGKFLCRAIVRRPNLLNYNTDTMTRTYRYLQRWFEPQSLTKLLFRFAEVLAYDPELKLEPLINYFSELGLSEREIARVILRRPQLMSCSVKRLRKVTEFLLSQGVKEHMVGKVLVASPQVFSLNTEDKLKRGVDFFRSVGLDKERDMEFIFSRSAQLFCCSIEKNLLPTFEFFSSIGLEKESLLTMITTFPSMMGQNVELSLEPKYDFLIEEMKRTNQELVEFPQYFGYSLERRIKPRHKLLAERGLHKSLPSMLACTDNNFYKRYVEPYSPLPHPASGTQECAGQKTIKKSNNRHKKMSATTTPCKTLSKSVQKSQWSAHSEQAAQPMEGRETISAEPSTEKDWDFLDHIPQSHAKQEVLFSHFPSFRKLYKKPTPLGIWIHACIFDM</sequence>
<dbReference type="EMBL" id="CM035433">
    <property type="protein sequence ID" value="KAH7293246.1"/>
    <property type="molecule type" value="Genomic_DNA"/>
</dbReference>
<reference evidence="5" key="1">
    <citation type="submission" date="2021-08" db="EMBL/GenBank/DDBJ databases">
        <title>WGS assembly of Ceratopteris richardii.</title>
        <authorList>
            <person name="Marchant D.B."/>
            <person name="Chen G."/>
            <person name="Jenkins J."/>
            <person name="Shu S."/>
            <person name="Leebens-Mack J."/>
            <person name="Grimwood J."/>
            <person name="Schmutz J."/>
            <person name="Soltis P."/>
            <person name="Soltis D."/>
            <person name="Chen Z.-H."/>
        </authorList>
    </citation>
    <scope>NUCLEOTIDE SEQUENCE</scope>
    <source>
        <strain evidence="5">Whitten #5841</strain>
        <tissue evidence="5">Leaf</tissue>
    </source>
</reference>
<keyword evidence="3" id="KW-0809">Transit peptide</keyword>
<evidence type="ECO:0000313" key="5">
    <source>
        <dbReference type="EMBL" id="KAH7293246.1"/>
    </source>
</evidence>
<dbReference type="InterPro" id="IPR003690">
    <property type="entry name" value="MTERF"/>
</dbReference>
<evidence type="ECO:0000256" key="1">
    <source>
        <dbReference type="ARBA" id="ARBA00007692"/>
    </source>
</evidence>
<keyword evidence="2" id="KW-0804">Transcription</keyword>
<evidence type="ECO:0000256" key="4">
    <source>
        <dbReference type="SAM" id="MobiDB-lite"/>
    </source>
</evidence>
<evidence type="ECO:0000313" key="6">
    <source>
        <dbReference type="Proteomes" id="UP000825935"/>
    </source>
</evidence>
<comment type="similarity">
    <text evidence="1">Belongs to the mTERF family.</text>
</comment>
<feature type="compositionally biased region" description="Polar residues" evidence="4">
    <location>
        <begin position="680"/>
        <end position="690"/>
    </location>
</feature>
<keyword evidence="2" id="KW-0805">Transcription regulation</keyword>
<dbReference type="GO" id="GO:0003676">
    <property type="term" value="F:nucleic acid binding"/>
    <property type="evidence" value="ECO:0007669"/>
    <property type="project" value="InterPro"/>
</dbReference>
<feature type="compositionally biased region" description="Basic and acidic residues" evidence="4">
    <location>
        <begin position="695"/>
        <end position="704"/>
    </location>
</feature>
<comment type="caution">
    <text evidence="5">The sequence shown here is derived from an EMBL/GenBank/DDBJ whole genome shotgun (WGS) entry which is preliminary data.</text>
</comment>
<dbReference type="GO" id="GO:0006353">
    <property type="term" value="P:DNA-templated transcription termination"/>
    <property type="evidence" value="ECO:0007669"/>
    <property type="project" value="UniProtKB-KW"/>
</dbReference>
<dbReference type="InterPro" id="IPR038538">
    <property type="entry name" value="MTERF_sf"/>
</dbReference>
<dbReference type="Gene3D" id="1.25.70.10">
    <property type="entry name" value="Transcription termination factor 3, mitochondrial"/>
    <property type="match status" value="2"/>
</dbReference>
<dbReference type="PANTHER" id="PTHR13068">
    <property type="entry name" value="CGI-12 PROTEIN-RELATED"/>
    <property type="match status" value="1"/>
</dbReference>
<accession>A0A8T2R9Y5</accession>
<evidence type="ECO:0000256" key="3">
    <source>
        <dbReference type="ARBA" id="ARBA00022946"/>
    </source>
</evidence>
<name>A0A8T2R9Y5_CERRI</name>
<keyword evidence="6" id="KW-1185">Reference proteome</keyword>
<proteinExistence type="inferred from homology"/>
<evidence type="ECO:0000256" key="2">
    <source>
        <dbReference type="ARBA" id="ARBA00022472"/>
    </source>
</evidence>
<dbReference type="SMART" id="SM00733">
    <property type="entry name" value="Mterf"/>
    <property type="match status" value="11"/>
</dbReference>
<keyword evidence="2" id="KW-0806">Transcription termination</keyword>
<dbReference type="AlphaFoldDB" id="A0A8T2R9Y5"/>
<dbReference type="PANTHER" id="PTHR13068:SF226">
    <property type="match status" value="1"/>
</dbReference>
<protein>
    <submittedName>
        <fullName evidence="5">Uncharacterized protein</fullName>
    </submittedName>
</protein>
<gene>
    <name evidence="5" type="ORF">KP509_28G017400</name>
</gene>
<dbReference type="OrthoDB" id="637682at2759"/>
<organism evidence="5 6">
    <name type="scientific">Ceratopteris richardii</name>
    <name type="common">Triangle waterfern</name>
    <dbReference type="NCBI Taxonomy" id="49495"/>
    <lineage>
        <taxon>Eukaryota</taxon>
        <taxon>Viridiplantae</taxon>
        <taxon>Streptophyta</taxon>
        <taxon>Embryophyta</taxon>
        <taxon>Tracheophyta</taxon>
        <taxon>Polypodiopsida</taxon>
        <taxon>Polypodiidae</taxon>
        <taxon>Polypodiales</taxon>
        <taxon>Pteridineae</taxon>
        <taxon>Pteridaceae</taxon>
        <taxon>Parkerioideae</taxon>
        <taxon>Ceratopteris</taxon>
    </lineage>
</organism>
<dbReference type="Proteomes" id="UP000825935">
    <property type="component" value="Chromosome 28"/>
</dbReference>
<feature type="region of interest" description="Disordered" evidence="4">
    <location>
        <begin position="680"/>
        <end position="704"/>
    </location>
</feature>